<reference evidence="2" key="1">
    <citation type="submission" date="2020-08" db="EMBL/GenBank/DDBJ databases">
        <title>Functional genomics of gut bacteria from endangered species of beetles.</title>
        <authorList>
            <person name="Carlos-Shanley C."/>
        </authorList>
    </citation>
    <scope>NUCLEOTIDE SEQUENCE [LARGE SCALE GENOMIC DNA]</scope>
    <source>
        <strain evidence="2">S00060</strain>
    </source>
</reference>
<organism evidence="2 3">
    <name type="scientific">Priestia aryabhattai</name>
    <name type="common">Bacillus aryabhattai</name>
    <dbReference type="NCBI Taxonomy" id="412384"/>
    <lineage>
        <taxon>Bacteria</taxon>
        <taxon>Bacillati</taxon>
        <taxon>Bacillota</taxon>
        <taxon>Bacilli</taxon>
        <taxon>Bacillales</taxon>
        <taxon>Bacillaceae</taxon>
        <taxon>Priestia</taxon>
    </lineage>
</organism>
<protein>
    <submittedName>
        <fullName evidence="2">Uncharacterized protein</fullName>
    </submittedName>
</protein>
<sequence length="125" mass="14402">MPEHGFNKTHDNNNHSNSYDTNGGSIQPVDVPQSVGNKIPAENDGLTGKVNANLGYHPKKIARKNRPTKVRRFSDKFYLTKLKPCRIFIFWKLYHLTKKRATLKLLFFSAKTKTKCVHWCSRSVQ</sequence>
<evidence type="ECO:0000256" key="1">
    <source>
        <dbReference type="SAM" id="MobiDB-lite"/>
    </source>
</evidence>
<feature type="compositionally biased region" description="Polar residues" evidence="1">
    <location>
        <begin position="14"/>
        <end position="25"/>
    </location>
</feature>
<feature type="region of interest" description="Disordered" evidence="1">
    <location>
        <begin position="1"/>
        <end position="46"/>
    </location>
</feature>
<keyword evidence="3" id="KW-1185">Reference proteome</keyword>
<feature type="compositionally biased region" description="Basic and acidic residues" evidence="1">
    <location>
        <begin position="1"/>
        <end position="13"/>
    </location>
</feature>
<dbReference type="RefSeq" id="WP_182527841.1">
    <property type="nucleotide sequence ID" value="NZ_JACJHT010000006.1"/>
</dbReference>
<accession>A0A7W3RGY8</accession>
<comment type="caution">
    <text evidence="2">The sequence shown here is derived from an EMBL/GenBank/DDBJ whole genome shotgun (WGS) entry which is preliminary data.</text>
</comment>
<proteinExistence type="predicted"/>
<dbReference type="Proteomes" id="UP000543174">
    <property type="component" value="Unassembled WGS sequence"/>
</dbReference>
<gene>
    <name evidence="2" type="ORF">HNP21_004996</name>
</gene>
<name>A0A7W3RGY8_PRIAR</name>
<evidence type="ECO:0000313" key="2">
    <source>
        <dbReference type="EMBL" id="MBA9041866.1"/>
    </source>
</evidence>
<dbReference type="EMBL" id="JACJHT010000006">
    <property type="protein sequence ID" value="MBA9041866.1"/>
    <property type="molecule type" value="Genomic_DNA"/>
</dbReference>
<dbReference type="AlphaFoldDB" id="A0A7W3RGY8"/>
<evidence type="ECO:0000313" key="3">
    <source>
        <dbReference type="Proteomes" id="UP000543174"/>
    </source>
</evidence>